<dbReference type="InterPro" id="IPR037185">
    <property type="entry name" value="EmrE-like"/>
</dbReference>
<feature type="transmembrane region" description="Helical" evidence="7">
    <location>
        <begin position="48"/>
        <end position="66"/>
    </location>
</feature>
<name>A0A9D2L9Y8_9FIRM</name>
<evidence type="ECO:0000256" key="1">
    <source>
        <dbReference type="ARBA" id="ARBA00004651"/>
    </source>
</evidence>
<feature type="transmembrane region" description="Helical" evidence="7">
    <location>
        <begin position="87"/>
        <end position="107"/>
    </location>
</feature>
<comment type="subcellular location">
    <subcellularLocation>
        <location evidence="1">Cell membrane</location>
        <topology evidence="1">Multi-pass membrane protein</topology>
    </subcellularLocation>
</comment>
<comment type="caution">
    <text evidence="9">The sequence shown here is derived from an EMBL/GenBank/DDBJ whole genome shotgun (WGS) entry which is preliminary data.</text>
</comment>
<feature type="domain" description="EamA" evidence="8">
    <location>
        <begin position="172"/>
        <end position="303"/>
    </location>
</feature>
<keyword evidence="3" id="KW-1003">Cell membrane</keyword>
<dbReference type="AlphaFoldDB" id="A0A9D2L9Y8"/>
<feature type="transmembrane region" description="Helical" evidence="7">
    <location>
        <begin position="230"/>
        <end position="251"/>
    </location>
</feature>
<evidence type="ECO:0000259" key="8">
    <source>
        <dbReference type="Pfam" id="PF00892"/>
    </source>
</evidence>
<accession>A0A9D2L9Y8</accession>
<dbReference type="SUPFAM" id="SSF103481">
    <property type="entry name" value="Multidrug resistance efflux transporter EmrE"/>
    <property type="match status" value="2"/>
</dbReference>
<protein>
    <submittedName>
        <fullName evidence="9">DMT family transporter</fullName>
    </submittedName>
</protein>
<dbReference type="Pfam" id="PF00892">
    <property type="entry name" value="EamA"/>
    <property type="match status" value="2"/>
</dbReference>
<evidence type="ECO:0000313" key="9">
    <source>
        <dbReference type="EMBL" id="HJB08685.1"/>
    </source>
</evidence>
<evidence type="ECO:0000256" key="7">
    <source>
        <dbReference type="SAM" id="Phobius"/>
    </source>
</evidence>
<gene>
    <name evidence="9" type="ORF">H9716_12620</name>
</gene>
<feature type="transmembrane region" description="Helical" evidence="7">
    <location>
        <begin position="144"/>
        <end position="161"/>
    </location>
</feature>
<evidence type="ECO:0000256" key="4">
    <source>
        <dbReference type="ARBA" id="ARBA00022692"/>
    </source>
</evidence>
<evidence type="ECO:0000256" key="3">
    <source>
        <dbReference type="ARBA" id="ARBA00022475"/>
    </source>
</evidence>
<feature type="transmembrane region" description="Helical" evidence="7">
    <location>
        <begin position="21"/>
        <end position="42"/>
    </location>
</feature>
<reference evidence="9" key="1">
    <citation type="journal article" date="2021" name="PeerJ">
        <title>Extensive microbial diversity within the chicken gut microbiome revealed by metagenomics and culture.</title>
        <authorList>
            <person name="Gilroy R."/>
            <person name="Ravi A."/>
            <person name="Getino M."/>
            <person name="Pursley I."/>
            <person name="Horton D.L."/>
            <person name="Alikhan N.F."/>
            <person name="Baker D."/>
            <person name="Gharbi K."/>
            <person name="Hall N."/>
            <person name="Watson M."/>
            <person name="Adriaenssens E.M."/>
            <person name="Foster-Nyarko E."/>
            <person name="Jarju S."/>
            <person name="Secka A."/>
            <person name="Antonio M."/>
            <person name="Oren A."/>
            <person name="Chaudhuri R.R."/>
            <person name="La Ragione R."/>
            <person name="Hildebrand F."/>
            <person name="Pallen M.J."/>
        </authorList>
    </citation>
    <scope>NUCLEOTIDE SEQUENCE</scope>
    <source>
        <strain evidence="9">CHK188-4685</strain>
    </source>
</reference>
<proteinExistence type="inferred from homology"/>
<dbReference type="InterPro" id="IPR000620">
    <property type="entry name" value="EamA_dom"/>
</dbReference>
<evidence type="ECO:0000256" key="6">
    <source>
        <dbReference type="ARBA" id="ARBA00023136"/>
    </source>
</evidence>
<dbReference type="Proteomes" id="UP000886804">
    <property type="component" value="Unassembled WGS sequence"/>
</dbReference>
<feature type="transmembrane region" description="Helical" evidence="7">
    <location>
        <begin position="202"/>
        <end position="218"/>
    </location>
</feature>
<sequence>MNQEKTSRKIPDFKQGNAKGALMAAAGAVCWGFSGCCGQFLFEERGVQAPWLVTLRLVMAGIFLIINGFILSGRDNLRIFYRKGDRIHLILFGLAGITFCQFSYFMAVQSSNAGTATVLQYLSPVLILLWLCIREMRLPGRMELLAILLSLTGVFLIGTHGNLSGLQLSEEGLFWGLMAAVAAVIYTVLPGTLVNRYGICQVLGYGMFMGGVVLSVFVQPWRVSLVWDGATIAALFGVILVGTALAFGLYLKGVSMIGPLKGSLISGLEPVSSILISVLWLGTAFTPLDFLGFALILAAVAILAGAGQKSGSR</sequence>
<organism evidence="9 10">
    <name type="scientific">Candidatus Enterocloster faecavium</name>
    <dbReference type="NCBI Taxonomy" id="2838560"/>
    <lineage>
        <taxon>Bacteria</taxon>
        <taxon>Bacillati</taxon>
        <taxon>Bacillota</taxon>
        <taxon>Clostridia</taxon>
        <taxon>Lachnospirales</taxon>
        <taxon>Lachnospiraceae</taxon>
        <taxon>Enterocloster</taxon>
    </lineage>
</organism>
<evidence type="ECO:0000256" key="2">
    <source>
        <dbReference type="ARBA" id="ARBA00007362"/>
    </source>
</evidence>
<feature type="transmembrane region" description="Helical" evidence="7">
    <location>
        <begin position="263"/>
        <end position="282"/>
    </location>
</feature>
<dbReference type="EMBL" id="DWYS01000148">
    <property type="protein sequence ID" value="HJB08685.1"/>
    <property type="molecule type" value="Genomic_DNA"/>
</dbReference>
<dbReference type="PANTHER" id="PTHR42920:SF5">
    <property type="entry name" value="EAMA DOMAIN-CONTAINING PROTEIN"/>
    <property type="match status" value="1"/>
</dbReference>
<dbReference type="InterPro" id="IPR051258">
    <property type="entry name" value="Diverse_Substrate_Transporter"/>
</dbReference>
<evidence type="ECO:0000313" key="10">
    <source>
        <dbReference type="Proteomes" id="UP000886804"/>
    </source>
</evidence>
<feature type="transmembrane region" description="Helical" evidence="7">
    <location>
        <begin position="113"/>
        <end position="132"/>
    </location>
</feature>
<feature type="transmembrane region" description="Helical" evidence="7">
    <location>
        <begin position="288"/>
        <end position="307"/>
    </location>
</feature>
<keyword evidence="4 7" id="KW-0812">Transmembrane</keyword>
<dbReference type="GO" id="GO:0005886">
    <property type="term" value="C:plasma membrane"/>
    <property type="evidence" value="ECO:0007669"/>
    <property type="project" value="UniProtKB-SubCell"/>
</dbReference>
<feature type="domain" description="EamA" evidence="8">
    <location>
        <begin position="19"/>
        <end position="158"/>
    </location>
</feature>
<evidence type="ECO:0000256" key="5">
    <source>
        <dbReference type="ARBA" id="ARBA00022989"/>
    </source>
</evidence>
<keyword evidence="5 7" id="KW-1133">Transmembrane helix</keyword>
<dbReference type="PANTHER" id="PTHR42920">
    <property type="entry name" value="OS03G0707200 PROTEIN-RELATED"/>
    <property type="match status" value="1"/>
</dbReference>
<keyword evidence="6 7" id="KW-0472">Membrane</keyword>
<reference evidence="9" key="2">
    <citation type="submission" date="2021-04" db="EMBL/GenBank/DDBJ databases">
        <authorList>
            <person name="Gilroy R."/>
        </authorList>
    </citation>
    <scope>NUCLEOTIDE SEQUENCE</scope>
    <source>
        <strain evidence="9">CHK188-4685</strain>
    </source>
</reference>
<comment type="similarity">
    <text evidence="2">Belongs to the EamA transporter family.</text>
</comment>
<feature type="transmembrane region" description="Helical" evidence="7">
    <location>
        <begin position="173"/>
        <end position="195"/>
    </location>
</feature>